<dbReference type="InterPro" id="IPR001497">
    <property type="entry name" value="MethylDNA_cys_MeTrfase_AS"/>
</dbReference>
<organism evidence="9 10">
    <name type="scientific">Gemmobacter aquatilis</name>
    <dbReference type="NCBI Taxonomy" id="933059"/>
    <lineage>
        <taxon>Bacteria</taxon>
        <taxon>Pseudomonadati</taxon>
        <taxon>Pseudomonadota</taxon>
        <taxon>Alphaproteobacteria</taxon>
        <taxon>Rhodobacterales</taxon>
        <taxon>Paracoccaceae</taxon>
        <taxon>Gemmobacter</taxon>
    </lineage>
</organism>
<dbReference type="NCBIfam" id="TIGR00589">
    <property type="entry name" value="ogt"/>
    <property type="match status" value="1"/>
</dbReference>
<dbReference type="InterPro" id="IPR036631">
    <property type="entry name" value="MGMT_N_sf"/>
</dbReference>
<dbReference type="Pfam" id="PF02870">
    <property type="entry name" value="Methyltransf_1N"/>
    <property type="match status" value="1"/>
</dbReference>
<gene>
    <name evidence="9" type="ORF">SAMN04488103_103181</name>
</gene>
<keyword evidence="3 9" id="KW-0808">Transferase</keyword>
<dbReference type="Gene3D" id="3.30.160.70">
    <property type="entry name" value="Methylated DNA-protein cysteine methyltransferase domain"/>
    <property type="match status" value="1"/>
</dbReference>
<sequence>MTTRRAVLQGPFGAMTIHEADGVLVRLDWRDDPGEGSALLDEALHQLAAYFDRRLIAFDLPFDWGQGIHAQVRRAMAAIPFGETRTYGEIARAIGAPAQAVGQACGANPLPILIPCHRVLGRATLGGFSAPGGVETKVALLRHEGAAGLLI</sequence>
<evidence type="ECO:0000256" key="1">
    <source>
        <dbReference type="ARBA" id="ARBA00001286"/>
    </source>
</evidence>
<dbReference type="GO" id="GO:0032259">
    <property type="term" value="P:methylation"/>
    <property type="evidence" value="ECO:0007669"/>
    <property type="project" value="UniProtKB-KW"/>
</dbReference>
<feature type="domain" description="Methylguanine DNA methyltransferase ribonuclease-like" evidence="8">
    <location>
        <begin position="5"/>
        <end position="63"/>
    </location>
</feature>
<evidence type="ECO:0000259" key="7">
    <source>
        <dbReference type="Pfam" id="PF01035"/>
    </source>
</evidence>
<dbReference type="GO" id="GO:0006281">
    <property type="term" value="P:DNA repair"/>
    <property type="evidence" value="ECO:0007669"/>
    <property type="project" value="UniProtKB-KW"/>
</dbReference>
<dbReference type="PANTHER" id="PTHR10815:SF13">
    <property type="entry name" value="METHYLATED-DNA--PROTEIN-CYSTEINE METHYLTRANSFERASE"/>
    <property type="match status" value="1"/>
</dbReference>
<evidence type="ECO:0000313" key="9">
    <source>
        <dbReference type="EMBL" id="SEN12940.1"/>
    </source>
</evidence>
<dbReference type="Gene3D" id="1.10.10.10">
    <property type="entry name" value="Winged helix-like DNA-binding domain superfamily/Winged helix DNA-binding domain"/>
    <property type="match status" value="1"/>
</dbReference>
<evidence type="ECO:0000256" key="2">
    <source>
        <dbReference type="ARBA" id="ARBA00022603"/>
    </source>
</evidence>
<dbReference type="Proteomes" id="UP000198761">
    <property type="component" value="Unassembled WGS sequence"/>
</dbReference>
<dbReference type="InterPro" id="IPR036217">
    <property type="entry name" value="MethylDNA_cys_MeTrfase_DNAb"/>
</dbReference>
<dbReference type="InterPro" id="IPR014048">
    <property type="entry name" value="MethylDNA_cys_MeTrfase_DNA-bd"/>
</dbReference>
<evidence type="ECO:0000256" key="6">
    <source>
        <dbReference type="ARBA" id="ARBA00049348"/>
    </source>
</evidence>
<dbReference type="SUPFAM" id="SSF46767">
    <property type="entry name" value="Methylated DNA-protein cysteine methyltransferase, C-terminal domain"/>
    <property type="match status" value="1"/>
</dbReference>
<dbReference type="RefSeq" id="WP_091299697.1">
    <property type="nucleotide sequence ID" value="NZ_FOCE01000003.1"/>
</dbReference>
<keyword evidence="10" id="KW-1185">Reference proteome</keyword>
<dbReference type="PANTHER" id="PTHR10815">
    <property type="entry name" value="METHYLATED-DNA--PROTEIN-CYSTEINE METHYLTRANSFERASE"/>
    <property type="match status" value="1"/>
</dbReference>
<dbReference type="OrthoDB" id="9802228at2"/>
<evidence type="ECO:0000259" key="8">
    <source>
        <dbReference type="Pfam" id="PF02870"/>
    </source>
</evidence>
<comment type="catalytic activity">
    <reaction evidence="6">
        <text>a 6-O-methyl-2'-deoxyguanosine in DNA + L-cysteinyl-[protein] = S-methyl-L-cysteinyl-[protein] + a 2'-deoxyguanosine in DNA</text>
        <dbReference type="Rhea" id="RHEA:24000"/>
        <dbReference type="Rhea" id="RHEA-COMP:10131"/>
        <dbReference type="Rhea" id="RHEA-COMP:10132"/>
        <dbReference type="Rhea" id="RHEA-COMP:11367"/>
        <dbReference type="Rhea" id="RHEA-COMP:11368"/>
        <dbReference type="ChEBI" id="CHEBI:29950"/>
        <dbReference type="ChEBI" id="CHEBI:82612"/>
        <dbReference type="ChEBI" id="CHEBI:85445"/>
        <dbReference type="ChEBI" id="CHEBI:85448"/>
        <dbReference type="EC" id="2.1.1.63"/>
    </reaction>
</comment>
<dbReference type="InterPro" id="IPR008332">
    <property type="entry name" value="MethylG_MeTrfase_N"/>
</dbReference>
<reference evidence="9 10" key="1">
    <citation type="submission" date="2016-10" db="EMBL/GenBank/DDBJ databases">
        <authorList>
            <person name="de Groot N.N."/>
        </authorList>
    </citation>
    <scope>NUCLEOTIDE SEQUENCE [LARGE SCALE GENOMIC DNA]</scope>
    <source>
        <strain evidence="9 10">DSM 3857</strain>
    </source>
</reference>
<evidence type="ECO:0000256" key="4">
    <source>
        <dbReference type="ARBA" id="ARBA00022763"/>
    </source>
</evidence>
<comment type="catalytic activity">
    <reaction evidence="1">
        <text>a 4-O-methyl-thymidine in DNA + L-cysteinyl-[protein] = a thymidine in DNA + S-methyl-L-cysteinyl-[protein]</text>
        <dbReference type="Rhea" id="RHEA:53428"/>
        <dbReference type="Rhea" id="RHEA-COMP:10131"/>
        <dbReference type="Rhea" id="RHEA-COMP:10132"/>
        <dbReference type="Rhea" id="RHEA-COMP:13555"/>
        <dbReference type="Rhea" id="RHEA-COMP:13556"/>
        <dbReference type="ChEBI" id="CHEBI:29950"/>
        <dbReference type="ChEBI" id="CHEBI:82612"/>
        <dbReference type="ChEBI" id="CHEBI:137386"/>
        <dbReference type="ChEBI" id="CHEBI:137387"/>
        <dbReference type="EC" id="2.1.1.63"/>
    </reaction>
</comment>
<dbReference type="CDD" id="cd06445">
    <property type="entry name" value="ATase"/>
    <property type="match status" value="1"/>
</dbReference>
<evidence type="ECO:0000313" key="10">
    <source>
        <dbReference type="Proteomes" id="UP000198761"/>
    </source>
</evidence>
<proteinExistence type="predicted"/>
<feature type="domain" description="Methylated-DNA-[protein]-cysteine S-methyltransferase DNA binding" evidence="7">
    <location>
        <begin position="69"/>
        <end position="146"/>
    </location>
</feature>
<dbReference type="AlphaFoldDB" id="A0A1H8E0H6"/>
<accession>A0A1H8E0H6</accession>
<keyword evidence="4" id="KW-0227">DNA damage</keyword>
<dbReference type="STRING" id="933059.SAMN04488103_103181"/>
<dbReference type="PROSITE" id="PS00374">
    <property type="entry name" value="MGMT"/>
    <property type="match status" value="1"/>
</dbReference>
<evidence type="ECO:0000256" key="5">
    <source>
        <dbReference type="ARBA" id="ARBA00023204"/>
    </source>
</evidence>
<dbReference type="Pfam" id="PF01035">
    <property type="entry name" value="DNA_binding_1"/>
    <property type="match status" value="1"/>
</dbReference>
<keyword evidence="5" id="KW-0234">DNA repair</keyword>
<dbReference type="EMBL" id="FOCE01000003">
    <property type="protein sequence ID" value="SEN12940.1"/>
    <property type="molecule type" value="Genomic_DNA"/>
</dbReference>
<dbReference type="SUPFAM" id="SSF53155">
    <property type="entry name" value="Methylated DNA-protein cysteine methyltransferase domain"/>
    <property type="match status" value="1"/>
</dbReference>
<dbReference type="InterPro" id="IPR036388">
    <property type="entry name" value="WH-like_DNA-bd_sf"/>
</dbReference>
<name>A0A1H8E0H6_9RHOB</name>
<keyword evidence="2 9" id="KW-0489">Methyltransferase</keyword>
<dbReference type="GO" id="GO:0003908">
    <property type="term" value="F:methylated-DNA-[protein]-cysteine S-methyltransferase activity"/>
    <property type="evidence" value="ECO:0007669"/>
    <property type="project" value="UniProtKB-EC"/>
</dbReference>
<evidence type="ECO:0000256" key="3">
    <source>
        <dbReference type="ARBA" id="ARBA00022679"/>
    </source>
</evidence>
<protein>
    <submittedName>
        <fullName evidence="9">Methylated-DNA-[protein]-cysteine S-methyltransferase</fullName>
    </submittedName>
</protein>